<dbReference type="PANTHER" id="PTHR45626">
    <property type="entry name" value="TRANSCRIPTION TERMINATION FACTOR 2-RELATED"/>
    <property type="match status" value="1"/>
</dbReference>
<dbReference type="GO" id="GO:0005634">
    <property type="term" value="C:nucleus"/>
    <property type="evidence" value="ECO:0007669"/>
    <property type="project" value="TreeGrafter"/>
</dbReference>
<dbReference type="GO" id="GO:0006281">
    <property type="term" value="P:DNA repair"/>
    <property type="evidence" value="ECO:0007669"/>
    <property type="project" value="TreeGrafter"/>
</dbReference>
<feature type="non-terminal residue" evidence="5">
    <location>
        <position position="1"/>
    </location>
</feature>
<dbReference type="EMBL" id="ML977140">
    <property type="protein sequence ID" value="KAF1990979.1"/>
    <property type="molecule type" value="Genomic_DNA"/>
</dbReference>
<dbReference type="Proteomes" id="UP000800041">
    <property type="component" value="Unassembled WGS sequence"/>
</dbReference>
<dbReference type="SUPFAM" id="SSF52540">
    <property type="entry name" value="P-loop containing nucleoside triphosphate hydrolases"/>
    <property type="match status" value="1"/>
</dbReference>
<evidence type="ECO:0000256" key="3">
    <source>
        <dbReference type="ARBA" id="ARBA00022840"/>
    </source>
</evidence>
<dbReference type="InterPro" id="IPR049730">
    <property type="entry name" value="SNF2/RAD54-like_C"/>
</dbReference>
<evidence type="ECO:0000313" key="5">
    <source>
        <dbReference type="EMBL" id="KAF1990979.1"/>
    </source>
</evidence>
<keyword evidence="1" id="KW-0547">Nucleotide-binding</keyword>
<evidence type="ECO:0000256" key="1">
    <source>
        <dbReference type="ARBA" id="ARBA00022741"/>
    </source>
</evidence>
<dbReference type="GO" id="GO:0016787">
    <property type="term" value="F:hydrolase activity"/>
    <property type="evidence" value="ECO:0007669"/>
    <property type="project" value="UniProtKB-KW"/>
</dbReference>
<accession>A0A6G1HD82</accession>
<dbReference type="Gene3D" id="3.40.50.300">
    <property type="entry name" value="P-loop containing nucleotide triphosphate hydrolases"/>
    <property type="match status" value="1"/>
</dbReference>
<reference evidence="5" key="1">
    <citation type="journal article" date="2020" name="Stud. Mycol.">
        <title>101 Dothideomycetes genomes: a test case for predicting lifestyles and emergence of pathogens.</title>
        <authorList>
            <person name="Haridas S."/>
            <person name="Albert R."/>
            <person name="Binder M."/>
            <person name="Bloem J."/>
            <person name="Labutti K."/>
            <person name="Salamov A."/>
            <person name="Andreopoulos B."/>
            <person name="Baker S."/>
            <person name="Barry K."/>
            <person name="Bills G."/>
            <person name="Bluhm B."/>
            <person name="Cannon C."/>
            <person name="Castanera R."/>
            <person name="Culley D."/>
            <person name="Daum C."/>
            <person name="Ezra D."/>
            <person name="Gonzalez J."/>
            <person name="Henrissat B."/>
            <person name="Kuo A."/>
            <person name="Liang C."/>
            <person name="Lipzen A."/>
            <person name="Lutzoni F."/>
            <person name="Magnuson J."/>
            <person name="Mondo S."/>
            <person name="Nolan M."/>
            <person name="Ohm R."/>
            <person name="Pangilinan J."/>
            <person name="Park H.-J."/>
            <person name="Ramirez L."/>
            <person name="Alfaro M."/>
            <person name="Sun H."/>
            <person name="Tritt A."/>
            <person name="Yoshinaga Y."/>
            <person name="Zwiers L.-H."/>
            <person name="Turgeon B."/>
            <person name="Goodwin S."/>
            <person name="Spatafora J."/>
            <person name="Crous P."/>
            <person name="Grigoriev I."/>
        </authorList>
    </citation>
    <scope>NUCLEOTIDE SEQUENCE</scope>
    <source>
        <strain evidence="5">CBS 113979</strain>
    </source>
</reference>
<keyword evidence="3" id="KW-0067">ATP-binding</keyword>
<evidence type="ECO:0000259" key="4">
    <source>
        <dbReference type="PROSITE" id="PS51194"/>
    </source>
</evidence>
<name>A0A6G1HD82_9PEZI</name>
<evidence type="ECO:0000313" key="6">
    <source>
        <dbReference type="Proteomes" id="UP000800041"/>
    </source>
</evidence>
<dbReference type="SMART" id="SM00490">
    <property type="entry name" value="HELICc"/>
    <property type="match status" value="1"/>
</dbReference>
<dbReference type="Pfam" id="PF00271">
    <property type="entry name" value="Helicase_C"/>
    <property type="match status" value="1"/>
</dbReference>
<dbReference type="GO" id="GO:0008094">
    <property type="term" value="F:ATP-dependent activity, acting on DNA"/>
    <property type="evidence" value="ECO:0007669"/>
    <property type="project" value="TreeGrafter"/>
</dbReference>
<dbReference type="InterPro" id="IPR050628">
    <property type="entry name" value="SNF2_RAD54_helicase_TF"/>
</dbReference>
<dbReference type="GO" id="GO:0005524">
    <property type="term" value="F:ATP binding"/>
    <property type="evidence" value="ECO:0007669"/>
    <property type="project" value="UniProtKB-KW"/>
</dbReference>
<dbReference type="PROSITE" id="PS51194">
    <property type="entry name" value="HELICASE_CTER"/>
    <property type="match status" value="1"/>
</dbReference>
<gene>
    <name evidence="5" type="ORF">K402DRAFT_323601</name>
</gene>
<dbReference type="OrthoDB" id="448448at2759"/>
<keyword evidence="2" id="KW-0378">Hydrolase</keyword>
<dbReference type="CDD" id="cd18793">
    <property type="entry name" value="SF2_C_SNF"/>
    <property type="match status" value="1"/>
</dbReference>
<dbReference type="InterPro" id="IPR027417">
    <property type="entry name" value="P-loop_NTPase"/>
</dbReference>
<dbReference type="PANTHER" id="PTHR45626:SF22">
    <property type="entry name" value="DNA REPAIR PROTEIN RAD5"/>
    <property type="match status" value="1"/>
</dbReference>
<protein>
    <recommendedName>
        <fullName evidence="4">Helicase C-terminal domain-containing protein</fullName>
    </recommendedName>
</protein>
<dbReference type="AlphaFoldDB" id="A0A6G1HD82"/>
<organism evidence="5 6">
    <name type="scientific">Aulographum hederae CBS 113979</name>
    <dbReference type="NCBI Taxonomy" id="1176131"/>
    <lineage>
        <taxon>Eukaryota</taxon>
        <taxon>Fungi</taxon>
        <taxon>Dikarya</taxon>
        <taxon>Ascomycota</taxon>
        <taxon>Pezizomycotina</taxon>
        <taxon>Dothideomycetes</taxon>
        <taxon>Pleosporomycetidae</taxon>
        <taxon>Aulographales</taxon>
        <taxon>Aulographaceae</taxon>
    </lineage>
</organism>
<dbReference type="InterPro" id="IPR001650">
    <property type="entry name" value="Helicase_C-like"/>
</dbReference>
<evidence type="ECO:0000256" key="2">
    <source>
        <dbReference type="ARBA" id="ARBA00022801"/>
    </source>
</evidence>
<keyword evidence="6" id="KW-1185">Reference proteome</keyword>
<sequence>ISSLVFSFWTSTLNIVGTALSRAGIEYTRIDGQMSQKNRIIALQKLRTDDSTKVLLLSLSCGAVGLNLTAASRVYLMEPHWNPSIEEQALARVHRIGQTKPVTTVRFIMRDTYEEHVVKVQDRKKNLTSLLLFSKKESEATVAHNRIHVSISEPWDLELR</sequence>
<proteinExistence type="predicted"/>
<feature type="domain" description="Helicase C-terminal" evidence="4">
    <location>
        <begin position="1"/>
        <end position="143"/>
    </location>
</feature>